<evidence type="ECO:0000256" key="2">
    <source>
        <dbReference type="ARBA" id="ARBA00022729"/>
    </source>
</evidence>
<feature type="coiled-coil region" evidence="3">
    <location>
        <begin position="70"/>
        <end position="112"/>
    </location>
</feature>
<evidence type="ECO:0000256" key="4">
    <source>
        <dbReference type="SAM" id="MobiDB-lite"/>
    </source>
</evidence>
<feature type="region of interest" description="Disordered" evidence="4">
    <location>
        <begin position="172"/>
        <end position="191"/>
    </location>
</feature>
<feature type="signal peptide" evidence="5">
    <location>
        <begin position="1"/>
        <end position="21"/>
    </location>
</feature>
<dbReference type="Pfam" id="PF03938">
    <property type="entry name" value="OmpH"/>
    <property type="match status" value="1"/>
</dbReference>
<dbReference type="SMART" id="SM00935">
    <property type="entry name" value="OmpH"/>
    <property type="match status" value="1"/>
</dbReference>
<dbReference type="InterPro" id="IPR024930">
    <property type="entry name" value="Skp_dom_sf"/>
</dbReference>
<dbReference type="SUPFAM" id="SSF111384">
    <property type="entry name" value="OmpH-like"/>
    <property type="match status" value="1"/>
</dbReference>
<comment type="caution">
    <text evidence="6">The sequence shown here is derived from an EMBL/GenBank/DDBJ whole genome shotgun (WGS) entry which is preliminary data.</text>
</comment>
<feature type="compositionally biased region" description="Polar residues" evidence="4">
    <location>
        <begin position="180"/>
        <end position="191"/>
    </location>
</feature>
<keyword evidence="7" id="KW-1185">Reference proteome</keyword>
<dbReference type="PANTHER" id="PTHR35089">
    <property type="entry name" value="CHAPERONE PROTEIN SKP"/>
    <property type="match status" value="1"/>
</dbReference>
<evidence type="ECO:0000256" key="3">
    <source>
        <dbReference type="SAM" id="Coils"/>
    </source>
</evidence>
<sequence>MKARIILSAIAILCFGFVAQAQDIKIGYTNVEYIMSLMPEMEQIDADIQDYSNQLGQQIQTKTQSFQQQVQTYQQAAQTMTEEARATKQQELQNMEQEIQKFQQDAQSSYQRKLQELLEPVQTKVYNAINSVAAENNYTHVFSESAGQAPVLLYTKDNDPFTDLVLSKLGLEAPAGGQPDNPSIQNANPLP</sequence>
<name>A0ABX0HGA6_9BACT</name>
<dbReference type="Proteomes" id="UP000649799">
    <property type="component" value="Unassembled WGS sequence"/>
</dbReference>
<organism evidence="6 7">
    <name type="scientific">Cyclobacterium plantarum</name>
    <dbReference type="NCBI Taxonomy" id="2716263"/>
    <lineage>
        <taxon>Bacteria</taxon>
        <taxon>Pseudomonadati</taxon>
        <taxon>Bacteroidota</taxon>
        <taxon>Cytophagia</taxon>
        <taxon>Cytophagales</taxon>
        <taxon>Cyclobacteriaceae</taxon>
        <taxon>Cyclobacterium</taxon>
    </lineage>
</organism>
<protein>
    <submittedName>
        <fullName evidence="6">OmpH family outer membrane protein</fullName>
    </submittedName>
</protein>
<proteinExistence type="inferred from homology"/>
<dbReference type="EMBL" id="JAANYN010000011">
    <property type="protein sequence ID" value="NHE59161.1"/>
    <property type="molecule type" value="Genomic_DNA"/>
</dbReference>
<dbReference type="Gene3D" id="3.30.910.20">
    <property type="entry name" value="Skp domain"/>
    <property type="match status" value="1"/>
</dbReference>
<dbReference type="InterPro" id="IPR005632">
    <property type="entry name" value="Chaperone_Skp"/>
</dbReference>
<evidence type="ECO:0000256" key="1">
    <source>
        <dbReference type="ARBA" id="ARBA00009091"/>
    </source>
</evidence>
<reference evidence="6 7" key="1">
    <citation type="submission" date="2020-03" db="EMBL/GenBank/DDBJ databases">
        <title>Cyclobacterium plantarum sp. nov., a marine bacterium isolated from a coastal-marine wetland.</title>
        <authorList>
            <person name="Sanchez-Porro C."/>
            <person name="Ventosa A."/>
            <person name="Amoozegar M."/>
        </authorList>
    </citation>
    <scope>NUCLEOTIDE SEQUENCE [LARGE SCALE GENOMIC DNA]</scope>
    <source>
        <strain evidence="6 7">GBPx2</strain>
    </source>
</reference>
<dbReference type="PANTHER" id="PTHR35089:SF1">
    <property type="entry name" value="CHAPERONE PROTEIN SKP"/>
    <property type="match status" value="1"/>
</dbReference>
<evidence type="ECO:0000313" key="6">
    <source>
        <dbReference type="EMBL" id="NHE59161.1"/>
    </source>
</evidence>
<evidence type="ECO:0000313" key="7">
    <source>
        <dbReference type="Proteomes" id="UP000649799"/>
    </source>
</evidence>
<feature type="chain" id="PRO_5046796166" evidence="5">
    <location>
        <begin position="22"/>
        <end position="191"/>
    </location>
</feature>
<evidence type="ECO:0000256" key="5">
    <source>
        <dbReference type="SAM" id="SignalP"/>
    </source>
</evidence>
<dbReference type="RefSeq" id="WP_166150282.1">
    <property type="nucleotide sequence ID" value="NZ_JAANYN010000011.1"/>
</dbReference>
<gene>
    <name evidence="6" type="ORF">G9Q97_20320</name>
</gene>
<keyword evidence="2 5" id="KW-0732">Signal</keyword>
<keyword evidence="3" id="KW-0175">Coiled coil</keyword>
<accession>A0ABX0HGA6</accession>
<comment type="similarity">
    <text evidence="1">Belongs to the Skp family.</text>
</comment>